<dbReference type="SMART" id="SM00382">
    <property type="entry name" value="AAA"/>
    <property type="match status" value="1"/>
</dbReference>
<dbReference type="SUPFAM" id="SSF52540">
    <property type="entry name" value="P-loop containing nucleoside triphosphate hydrolases"/>
    <property type="match status" value="1"/>
</dbReference>
<protein>
    <submittedName>
        <fullName evidence="15">ABC transporter ATP-binding protein</fullName>
    </submittedName>
</protein>
<dbReference type="Proteomes" id="UP000320791">
    <property type="component" value="Unassembled WGS sequence"/>
</dbReference>
<dbReference type="RefSeq" id="WP_146323783.1">
    <property type="nucleotide sequence ID" value="NZ_BAABLR010000015.1"/>
</dbReference>
<dbReference type="EMBL" id="VOHM01000005">
    <property type="protein sequence ID" value="TWT26965.1"/>
    <property type="molecule type" value="Genomic_DNA"/>
</dbReference>
<keyword evidence="6" id="KW-0547">Nucleotide-binding</keyword>
<dbReference type="InterPro" id="IPR011527">
    <property type="entry name" value="ABC1_TM_dom"/>
</dbReference>
<evidence type="ECO:0000256" key="5">
    <source>
        <dbReference type="ARBA" id="ARBA00022692"/>
    </source>
</evidence>
<sequence>MKQFLQLYTKILGTRNDLPKLGAWYLAVSLIESLALLLVYPLLQTLFAGDFAGAFTWFVVILVLAVVSLIAIPIGWQSLVVCCRDMSVVQRRIGEKVIHLPLGWFDAKAPARVNNAAVSCCDDISHIASVVLPNLVQCVVIPVAVSVGMLAIEWRVALVLFAAMPLLWVLDQKVDRGTARTAGGERDSSEALANRVIEFARLQPVLRAASGDKGLDRVNDALEADLHATEHTMEVKSKPVAAFGLLTMITIIIGLIVAALLWRAGDIDAPTFFTTVLLLTVIYRPAAFIPMYKAEFTADVESLRKIEAVLFAETLPEVAEDAAKQPQSSAIDVREVEFGYTPGNPVLRGVDIRIPERSVTALVGPSGCGKTTLLRLIARFWDVDSGSVTIGGVDVRDMQSAELMKQISMVMQDVYLFDSTIEDNVRLGKPDATDEEVAQAIRKARLTEVVERLPQGLLTTVGEGGRNLSGGERQRVAIARAFLKDAPILLLDEVTSSLDGANEAAVTRAIAELAQGRTVVMIAHRLSTVTRADQIVVLGSDGRVEDRGSHEELRQRSGTYAEFLEAQAAGAAWRVTES</sequence>
<dbReference type="GO" id="GO:0005524">
    <property type="term" value="F:ATP binding"/>
    <property type="evidence" value="ECO:0007669"/>
    <property type="project" value="UniProtKB-KW"/>
</dbReference>
<evidence type="ECO:0000256" key="3">
    <source>
        <dbReference type="ARBA" id="ARBA00022475"/>
    </source>
</evidence>
<proteinExistence type="inferred from homology"/>
<evidence type="ECO:0000259" key="14">
    <source>
        <dbReference type="PROSITE" id="PS50929"/>
    </source>
</evidence>
<organism evidence="15 16">
    <name type="scientific">Corynebacterium canis</name>
    <dbReference type="NCBI Taxonomy" id="679663"/>
    <lineage>
        <taxon>Bacteria</taxon>
        <taxon>Bacillati</taxon>
        <taxon>Actinomycetota</taxon>
        <taxon>Actinomycetes</taxon>
        <taxon>Mycobacteriales</taxon>
        <taxon>Corynebacteriaceae</taxon>
        <taxon>Corynebacterium</taxon>
    </lineage>
</organism>
<feature type="transmembrane region" description="Helical" evidence="12">
    <location>
        <begin position="127"/>
        <end position="145"/>
    </location>
</feature>
<keyword evidence="8" id="KW-1278">Translocase</keyword>
<feature type="transmembrane region" description="Helical" evidence="12">
    <location>
        <begin position="151"/>
        <end position="170"/>
    </location>
</feature>
<evidence type="ECO:0000313" key="15">
    <source>
        <dbReference type="EMBL" id="TWT26965.1"/>
    </source>
</evidence>
<dbReference type="Pfam" id="PF00664">
    <property type="entry name" value="ABC_membrane"/>
    <property type="match status" value="1"/>
</dbReference>
<feature type="transmembrane region" description="Helical" evidence="12">
    <location>
        <begin position="21"/>
        <end position="43"/>
    </location>
</feature>
<dbReference type="PANTHER" id="PTHR24221">
    <property type="entry name" value="ATP-BINDING CASSETTE SUB-FAMILY B"/>
    <property type="match status" value="1"/>
</dbReference>
<dbReference type="Gene3D" id="3.40.50.300">
    <property type="entry name" value="P-loop containing nucleotide triphosphate hydrolases"/>
    <property type="match status" value="1"/>
</dbReference>
<evidence type="ECO:0000256" key="12">
    <source>
        <dbReference type="SAM" id="Phobius"/>
    </source>
</evidence>
<comment type="caution">
    <text evidence="15">The sequence shown here is derived from an EMBL/GenBank/DDBJ whole genome shotgun (WGS) entry which is preliminary data.</text>
</comment>
<dbReference type="InterPro" id="IPR036640">
    <property type="entry name" value="ABC1_TM_sf"/>
</dbReference>
<dbReference type="InterPro" id="IPR003593">
    <property type="entry name" value="AAA+_ATPase"/>
</dbReference>
<accession>A0A5C5UNK2</accession>
<gene>
    <name evidence="15" type="ORF">FRX94_03745</name>
</gene>
<evidence type="ECO:0000256" key="2">
    <source>
        <dbReference type="ARBA" id="ARBA00022448"/>
    </source>
</evidence>
<evidence type="ECO:0000313" key="16">
    <source>
        <dbReference type="Proteomes" id="UP000320791"/>
    </source>
</evidence>
<dbReference type="OrthoDB" id="9806127at2"/>
<dbReference type="InterPro" id="IPR039421">
    <property type="entry name" value="Type_1_exporter"/>
</dbReference>
<evidence type="ECO:0000256" key="11">
    <source>
        <dbReference type="ARBA" id="ARBA00023455"/>
    </source>
</evidence>
<evidence type="ECO:0000256" key="9">
    <source>
        <dbReference type="ARBA" id="ARBA00022989"/>
    </source>
</evidence>
<evidence type="ECO:0000256" key="1">
    <source>
        <dbReference type="ARBA" id="ARBA00004429"/>
    </source>
</evidence>
<keyword evidence="10 12" id="KW-0472">Membrane</keyword>
<evidence type="ECO:0000256" key="10">
    <source>
        <dbReference type="ARBA" id="ARBA00023136"/>
    </source>
</evidence>
<dbReference type="GO" id="GO:0140359">
    <property type="term" value="F:ABC-type transporter activity"/>
    <property type="evidence" value="ECO:0007669"/>
    <property type="project" value="InterPro"/>
</dbReference>
<keyword evidence="5 12" id="KW-0812">Transmembrane</keyword>
<evidence type="ECO:0000256" key="4">
    <source>
        <dbReference type="ARBA" id="ARBA00022519"/>
    </source>
</evidence>
<comment type="similarity">
    <text evidence="11">Belongs to the ABC transporter superfamily. Siderophore-Fe(3+) uptake transporter (SIUT) (TC 3.A.1.21) family.</text>
</comment>
<feature type="domain" description="ABC transmembrane type-1" evidence="14">
    <location>
        <begin position="26"/>
        <end position="298"/>
    </location>
</feature>
<evidence type="ECO:0000259" key="13">
    <source>
        <dbReference type="PROSITE" id="PS50893"/>
    </source>
</evidence>
<evidence type="ECO:0000256" key="8">
    <source>
        <dbReference type="ARBA" id="ARBA00022967"/>
    </source>
</evidence>
<dbReference type="GO" id="GO:0005886">
    <property type="term" value="C:plasma membrane"/>
    <property type="evidence" value="ECO:0007669"/>
    <property type="project" value="UniProtKB-SubCell"/>
</dbReference>
<dbReference type="GO" id="GO:0034040">
    <property type="term" value="F:ATPase-coupled lipid transmembrane transporter activity"/>
    <property type="evidence" value="ECO:0007669"/>
    <property type="project" value="TreeGrafter"/>
</dbReference>
<feature type="domain" description="ABC transporter" evidence="13">
    <location>
        <begin position="331"/>
        <end position="566"/>
    </location>
</feature>
<evidence type="ECO:0000256" key="6">
    <source>
        <dbReference type="ARBA" id="ARBA00022741"/>
    </source>
</evidence>
<dbReference type="AlphaFoldDB" id="A0A5C5UNK2"/>
<keyword evidence="2" id="KW-0813">Transport</keyword>
<dbReference type="Pfam" id="PF00005">
    <property type="entry name" value="ABC_tran"/>
    <property type="match status" value="1"/>
</dbReference>
<keyword evidence="16" id="KW-1185">Reference proteome</keyword>
<keyword evidence="3" id="KW-1003">Cell membrane</keyword>
<evidence type="ECO:0000256" key="7">
    <source>
        <dbReference type="ARBA" id="ARBA00022840"/>
    </source>
</evidence>
<keyword evidence="9 12" id="KW-1133">Transmembrane helix</keyword>
<dbReference type="GO" id="GO:0016887">
    <property type="term" value="F:ATP hydrolysis activity"/>
    <property type="evidence" value="ECO:0007669"/>
    <property type="project" value="InterPro"/>
</dbReference>
<reference evidence="15 16" key="1">
    <citation type="submission" date="2019-08" db="EMBL/GenBank/DDBJ databases">
        <authorList>
            <person name="Lei W."/>
        </authorList>
    </citation>
    <scope>NUCLEOTIDE SEQUENCE [LARGE SCALE GENOMIC DNA]</scope>
    <source>
        <strain evidence="15 16">CCUG 58627</strain>
    </source>
</reference>
<dbReference type="PROSITE" id="PS50929">
    <property type="entry name" value="ABC_TM1F"/>
    <property type="match status" value="1"/>
</dbReference>
<feature type="transmembrane region" description="Helical" evidence="12">
    <location>
        <begin position="55"/>
        <end position="76"/>
    </location>
</feature>
<dbReference type="SUPFAM" id="SSF90123">
    <property type="entry name" value="ABC transporter transmembrane region"/>
    <property type="match status" value="1"/>
</dbReference>
<feature type="transmembrane region" description="Helical" evidence="12">
    <location>
        <begin position="240"/>
        <end position="261"/>
    </location>
</feature>
<keyword evidence="7 15" id="KW-0067">ATP-binding</keyword>
<name>A0A5C5UNK2_9CORY</name>
<dbReference type="InterPro" id="IPR027417">
    <property type="entry name" value="P-loop_NTPase"/>
</dbReference>
<dbReference type="FunFam" id="3.40.50.300:FF:000221">
    <property type="entry name" value="Multidrug ABC transporter ATP-binding protein"/>
    <property type="match status" value="1"/>
</dbReference>
<keyword evidence="4" id="KW-0997">Cell inner membrane</keyword>
<comment type="subcellular location">
    <subcellularLocation>
        <location evidence="1">Cell inner membrane</location>
        <topology evidence="1">Multi-pass membrane protein</topology>
    </subcellularLocation>
</comment>
<dbReference type="InterPro" id="IPR017871">
    <property type="entry name" value="ABC_transporter-like_CS"/>
</dbReference>
<dbReference type="PROSITE" id="PS00211">
    <property type="entry name" value="ABC_TRANSPORTER_1"/>
    <property type="match status" value="1"/>
</dbReference>
<dbReference type="InterPro" id="IPR003439">
    <property type="entry name" value="ABC_transporter-like_ATP-bd"/>
</dbReference>
<dbReference type="PROSITE" id="PS50893">
    <property type="entry name" value="ABC_TRANSPORTER_2"/>
    <property type="match status" value="1"/>
</dbReference>
<dbReference type="PANTHER" id="PTHR24221:SF654">
    <property type="entry name" value="ATP-BINDING CASSETTE SUB-FAMILY B MEMBER 6"/>
    <property type="match status" value="1"/>
</dbReference>
<dbReference type="Gene3D" id="1.20.1560.10">
    <property type="entry name" value="ABC transporter type 1, transmembrane domain"/>
    <property type="match status" value="1"/>
</dbReference>